<organism evidence="1 2">
    <name type="scientific">Virgibacillus chiguensis</name>
    <dbReference type="NCBI Taxonomy" id="411959"/>
    <lineage>
        <taxon>Bacteria</taxon>
        <taxon>Bacillati</taxon>
        <taxon>Bacillota</taxon>
        <taxon>Bacilli</taxon>
        <taxon>Bacillales</taxon>
        <taxon>Bacillaceae</taxon>
        <taxon>Virgibacillus</taxon>
    </lineage>
</organism>
<dbReference type="Proteomes" id="UP000184079">
    <property type="component" value="Unassembled WGS sequence"/>
</dbReference>
<evidence type="ECO:0000313" key="2">
    <source>
        <dbReference type="Proteomes" id="UP000184079"/>
    </source>
</evidence>
<keyword evidence="2" id="KW-1185">Reference proteome</keyword>
<accession>A0A1M5VAW6</accession>
<gene>
    <name evidence="1" type="ORF">SAMN05421807_11220</name>
</gene>
<dbReference type="RefSeq" id="WP_164085399.1">
    <property type="nucleotide sequence ID" value="NZ_FQXD01000012.1"/>
</dbReference>
<name>A0A1M5VAW6_9BACI</name>
<dbReference type="AlphaFoldDB" id="A0A1M5VAW6"/>
<dbReference type="EMBL" id="FQXD01000012">
    <property type="protein sequence ID" value="SHH72389.1"/>
    <property type="molecule type" value="Genomic_DNA"/>
</dbReference>
<protein>
    <submittedName>
        <fullName evidence="1">Uncharacterized protein</fullName>
    </submittedName>
</protein>
<reference evidence="2" key="1">
    <citation type="submission" date="2016-11" db="EMBL/GenBank/DDBJ databases">
        <authorList>
            <person name="Varghese N."/>
            <person name="Submissions S."/>
        </authorList>
    </citation>
    <scope>NUCLEOTIDE SEQUENCE [LARGE SCALE GENOMIC DNA]</scope>
    <source>
        <strain evidence="2">CGMCC 1.6496</strain>
    </source>
</reference>
<proteinExistence type="predicted"/>
<evidence type="ECO:0000313" key="1">
    <source>
        <dbReference type="EMBL" id="SHH72389.1"/>
    </source>
</evidence>
<sequence length="46" mass="5057">MKKFVVSFIFGALLIGGFLFTNGAQNEDKLTMNANIPKPTTTYETS</sequence>